<keyword evidence="4" id="KW-0677">Repeat</keyword>
<dbReference type="InterPro" id="IPR017896">
    <property type="entry name" value="4Fe4S_Fe-S-bd"/>
</dbReference>
<dbReference type="STRING" id="768706.Desor_5081"/>
<dbReference type="GO" id="GO:0051539">
    <property type="term" value="F:4 iron, 4 sulfur cluster binding"/>
    <property type="evidence" value="ECO:0007669"/>
    <property type="project" value="UniProtKB-KW"/>
</dbReference>
<gene>
    <name evidence="9" type="ordered locus">Desor_5081</name>
</gene>
<keyword evidence="6" id="KW-0408">Iron</keyword>
<keyword evidence="7" id="KW-0411">Iron-sulfur</keyword>
<keyword evidence="2" id="KW-0004">4Fe-4S</keyword>
<evidence type="ECO:0000256" key="4">
    <source>
        <dbReference type="ARBA" id="ARBA00022737"/>
    </source>
</evidence>
<dbReference type="KEGG" id="dor:Desor_5081"/>
<accession>G7WJN6</accession>
<dbReference type="HOGENOM" id="CLU_043374_3_1_9"/>
<dbReference type="RefSeq" id="WP_014187277.1">
    <property type="nucleotide sequence ID" value="NC_016584.1"/>
</dbReference>
<reference evidence="9 10" key="2">
    <citation type="journal article" date="2012" name="J. Bacteriol.">
        <title>Complete genome sequences of Desulfosporosinus orientis DSM765T, Desulfosporosinus youngiae DSM17734T, Desulfosporosinus meridiei DSM13257T, and Desulfosporosinus acidiphilus DSM22704T.</title>
        <authorList>
            <person name="Pester M."/>
            <person name="Brambilla E."/>
            <person name="Alazard D."/>
            <person name="Rattei T."/>
            <person name="Weinmaier T."/>
            <person name="Han J."/>
            <person name="Lucas S."/>
            <person name="Lapidus A."/>
            <person name="Cheng J.F."/>
            <person name="Goodwin L."/>
            <person name="Pitluck S."/>
            <person name="Peters L."/>
            <person name="Ovchinnikova G."/>
            <person name="Teshima H."/>
            <person name="Detter J.C."/>
            <person name="Han C.S."/>
            <person name="Tapia R."/>
            <person name="Land M.L."/>
            <person name="Hauser L."/>
            <person name="Kyrpides N.C."/>
            <person name="Ivanova N.N."/>
            <person name="Pagani I."/>
            <person name="Huntmann M."/>
            <person name="Wei C.L."/>
            <person name="Davenport K.W."/>
            <person name="Daligault H."/>
            <person name="Chain P.S."/>
            <person name="Chen A."/>
            <person name="Mavromatis K."/>
            <person name="Markowitz V."/>
            <person name="Szeto E."/>
            <person name="Mikhailova N."/>
            <person name="Pati A."/>
            <person name="Wagner M."/>
            <person name="Woyke T."/>
            <person name="Ollivier B."/>
            <person name="Klenk H.P."/>
            <person name="Spring S."/>
            <person name="Loy A."/>
        </authorList>
    </citation>
    <scope>NUCLEOTIDE SEQUENCE [LARGE SCALE GENOMIC DNA]</scope>
    <source>
        <strain evidence="10">ATCC 19365 / DSM 765 / NCIMB 8382 / VKM B-1628</strain>
    </source>
</reference>
<dbReference type="InterPro" id="IPR050954">
    <property type="entry name" value="ET_IronSulfur_Cluster-Binding"/>
</dbReference>
<dbReference type="PANTHER" id="PTHR43177:SF5">
    <property type="entry name" value="ANAEROBIC DIMETHYL SULFOXIDE REDUCTASE CHAIN B-RELATED"/>
    <property type="match status" value="1"/>
</dbReference>
<dbReference type="eggNOG" id="COG1142">
    <property type="taxonomic scope" value="Bacteria"/>
</dbReference>
<evidence type="ECO:0000256" key="6">
    <source>
        <dbReference type="ARBA" id="ARBA00023004"/>
    </source>
</evidence>
<dbReference type="OrthoDB" id="9810688at2"/>
<name>G7WJN6_DESOD</name>
<feature type="domain" description="4Fe-4S ferredoxin-type" evidence="8">
    <location>
        <begin position="2"/>
        <end position="31"/>
    </location>
</feature>
<evidence type="ECO:0000256" key="1">
    <source>
        <dbReference type="ARBA" id="ARBA00022448"/>
    </source>
</evidence>
<evidence type="ECO:0000313" key="10">
    <source>
        <dbReference type="Proteomes" id="UP000006346"/>
    </source>
</evidence>
<dbReference type="EMBL" id="CP003108">
    <property type="protein sequence ID" value="AET70473.1"/>
    <property type="molecule type" value="Genomic_DNA"/>
</dbReference>
<reference evidence="10" key="1">
    <citation type="submission" date="2011-11" db="EMBL/GenBank/DDBJ databases">
        <title>Complete sequence of Desulfosporosinus orientis DSM 765.</title>
        <authorList>
            <person name="Lucas S."/>
            <person name="Han J."/>
            <person name="Lapidus A."/>
            <person name="Cheng J.-F."/>
            <person name="Goodwin L."/>
            <person name="Pitluck S."/>
            <person name="Peters L."/>
            <person name="Ovchinnikova G."/>
            <person name="Teshima H."/>
            <person name="Detter J.C."/>
            <person name="Han C."/>
            <person name="Tapia R."/>
            <person name="Land M."/>
            <person name="Hauser L."/>
            <person name="Kyrpides N."/>
            <person name="Ivanova N."/>
            <person name="Pagani I."/>
            <person name="Pester M."/>
            <person name="Spring S."/>
            <person name="Ollivier B."/>
            <person name="Rattei T."/>
            <person name="Klenk H.-P."/>
            <person name="Wagner M."/>
            <person name="Loy A."/>
            <person name="Woyke T."/>
        </authorList>
    </citation>
    <scope>NUCLEOTIDE SEQUENCE [LARGE SCALE GENOMIC DNA]</scope>
    <source>
        <strain evidence="10">ATCC 19365 / DSM 765 / NCIMB 8382 / VKM B-1628</strain>
    </source>
</reference>
<dbReference type="PROSITE" id="PS00198">
    <property type="entry name" value="4FE4S_FER_1"/>
    <property type="match status" value="1"/>
</dbReference>
<dbReference type="AlphaFoldDB" id="G7WJN6"/>
<protein>
    <submittedName>
        <fullName evidence="9">Fe-S-cluster-containing hydrogenase subunit</fullName>
    </submittedName>
</protein>
<feature type="domain" description="4Fe-4S ferredoxin-type" evidence="8">
    <location>
        <begin position="83"/>
        <end position="112"/>
    </location>
</feature>
<organism evidence="9 10">
    <name type="scientific">Desulfosporosinus orientis (strain ATCC 19365 / DSM 765 / NCIMB 8382 / VKM B-1628 / Singapore I)</name>
    <name type="common">Desulfotomaculum orientis</name>
    <dbReference type="NCBI Taxonomy" id="768706"/>
    <lineage>
        <taxon>Bacteria</taxon>
        <taxon>Bacillati</taxon>
        <taxon>Bacillota</taxon>
        <taxon>Clostridia</taxon>
        <taxon>Eubacteriales</taxon>
        <taxon>Desulfitobacteriaceae</taxon>
        <taxon>Desulfosporosinus</taxon>
    </lineage>
</organism>
<keyword evidence="1" id="KW-0813">Transport</keyword>
<dbReference type="PROSITE" id="PS51379">
    <property type="entry name" value="4FE4S_FER_2"/>
    <property type="match status" value="2"/>
</dbReference>
<dbReference type="PATRIC" id="fig|768706.3.peg.5175"/>
<sequence>MRQILVRSEHCLGCKSCELACAVSHSTSKNLFQAITELNPPQKRIFVESNGEYNFPLQCRQCLDAPCVHACMSGAMQFDLQSGLIQVDEQKCVGCLMCVMVCPFGAIAEIPASRRVSKCDRCQDSDYHPACAGK</sequence>
<evidence type="ECO:0000256" key="3">
    <source>
        <dbReference type="ARBA" id="ARBA00022723"/>
    </source>
</evidence>
<proteinExistence type="predicted"/>
<dbReference type="GO" id="GO:0046872">
    <property type="term" value="F:metal ion binding"/>
    <property type="evidence" value="ECO:0007669"/>
    <property type="project" value="UniProtKB-KW"/>
</dbReference>
<dbReference type="CDD" id="cd10563">
    <property type="entry name" value="CooF_like"/>
    <property type="match status" value="1"/>
</dbReference>
<evidence type="ECO:0000256" key="2">
    <source>
        <dbReference type="ARBA" id="ARBA00022485"/>
    </source>
</evidence>
<dbReference type="Pfam" id="PF13247">
    <property type="entry name" value="Fer4_11"/>
    <property type="match status" value="1"/>
</dbReference>
<dbReference type="Gene3D" id="3.30.70.20">
    <property type="match status" value="2"/>
</dbReference>
<dbReference type="SUPFAM" id="SSF54862">
    <property type="entry name" value="4Fe-4S ferredoxins"/>
    <property type="match status" value="1"/>
</dbReference>
<keyword evidence="5" id="KW-0249">Electron transport</keyword>
<evidence type="ECO:0000256" key="7">
    <source>
        <dbReference type="ARBA" id="ARBA00023014"/>
    </source>
</evidence>
<evidence type="ECO:0000256" key="5">
    <source>
        <dbReference type="ARBA" id="ARBA00022982"/>
    </source>
</evidence>
<dbReference type="Proteomes" id="UP000006346">
    <property type="component" value="Chromosome"/>
</dbReference>
<dbReference type="PANTHER" id="PTHR43177">
    <property type="entry name" value="PROTEIN NRFC"/>
    <property type="match status" value="1"/>
</dbReference>
<evidence type="ECO:0000313" key="9">
    <source>
        <dbReference type="EMBL" id="AET70473.1"/>
    </source>
</evidence>
<keyword evidence="3" id="KW-0479">Metal-binding</keyword>
<evidence type="ECO:0000259" key="8">
    <source>
        <dbReference type="PROSITE" id="PS51379"/>
    </source>
</evidence>
<dbReference type="InterPro" id="IPR017900">
    <property type="entry name" value="4Fe4S_Fe_S_CS"/>
</dbReference>
<keyword evidence="10" id="KW-1185">Reference proteome</keyword>